<feature type="non-terminal residue" evidence="1">
    <location>
        <position position="1"/>
    </location>
</feature>
<evidence type="ECO:0000313" key="1">
    <source>
        <dbReference type="EMBL" id="GFR32676.1"/>
    </source>
</evidence>
<name>A0A8X6K5R5_TRICU</name>
<accession>A0A8X6K5R5</accession>
<dbReference type="EMBL" id="BMAO01009699">
    <property type="protein sequence ID" value="GFR32676.1"/>
    <property type="molecule type" value="Genomic_DNA"/>
</dbReference>
<evidence type="ECO:0000313" key="2">
    <source>
        <dbReference type="Proteomes" id="UP000887116"/>
    </source>
</evidence>
<dbReference type="AlphaFoldDB" id="A0A8X6K5R5"/>
<dbReference type="Proteomes" id="UP000887116">
    <property type="component" value="Unassembled WGS sequence"/>
</dbReference>
<protein>
    <submittedName>
        <fullName evidence="1">Uncharacterized protein</fullName>
    </submittedName>
</protein>
<comment type="caution">
    <text evidence="1">The sequence shown here is derived from an EMBL/GenBank/DDBJ whole genome shotgun (WGS) entry which is preliminary data.</text>
</comment>
<sequence>DSNNRQLSVDLLKKKSEEMAETQFVYLSPLDLPRIQESDFIQIIRLAAPKRKNEDND</sequence>
<reference evidence="1" key="1">
    <citation type="submission" date="2020-07" db="EMBL/GenBank/DDBJ databases">
        <title>Multicomponent nature underlies the extraordinary mechanical properties of spider dragline silk.</title>
        <authorList>
            <person name="Kono N."/>
            <person name="Nakamura H."/>
            <person name="Mori M."/>
            <person name="Yoshida Y."/>
            <person name="Ohtoshi R."/>
            <person name="Malay A.D."/>
            <person name="Moran D.A.P."/>
            <person name="Tomita M."/>
            <person name="Numata K."/>
            <person name="Arakawa K."/>
        </authorList>
    </citation>
    <scope>NUCLEOTIDE SEQUENCE</scope>
</reference>
<gene>
    <name evidence="1" type="ORF">TNCT_223371</name>
</gene>
<keyword evidence="2" id="KW-1185">Reference proteome</keyword>
<organism evidence="1 2">
    <name type="scientific">Trichonephila clavata</name>
    <name type="common">Joro spider</name>
    <name type="synonym">Nephila clavata</name>
    <dbReference type="NCBI Taxonomy" id="2740835"/>
    <lineage>
        <taxon>Eukaryota</taxon>
        <taxon>Metazoa</taxon>
        <taxon>Ecdysozoa</taxon>
        <taxon>Arthropoda</taxon>
        <taxon>Chelicerata</taxon>
        <taxon>Arachnida</taxon>
        <taxon>Araneae</taxon>
        <taxon>Araneomorphae</taxon>
        <taxon>Entelegynae</taxon>
        <taxon>Araneoidea</taxon>
        <taxon>Nephilidae</taxon>
        <taxon>Trichonephila</taxon>
    </lineage>
</organism>
<dbReference type="OrthoDB" id="10072614at2759"/>
<proteinExistence type="predicted"/>